<organism evidence="1 2">
    <name type="scientific">Paenibacillus melissococcoides</name>
    <dbReference type="NCBI Taxonomy" id="2912268"/>
    <lineage>
        <taxon>Bacteria</taxon>
        <taxon>Bacillati</taxon>
        <taxon>Bacillota</taxon>
        <taxon>Bacilli</taxon>
        <taxon>Bacillales</taxon>
        <taxon>Paenibacillaceae</taxon>
        <taxon>Paenibacillus</taxon>
    </lineage>
</organism>
<dbReference type="RefSeq" id="WP_261948870.1">
    <property type="nucleotide sequence ID" value="NZ_AP031286.1"/>
</dbReference>
<proteinExistence type="predicted"/>
<reference evidence="1" key="1">
    <citation type="submission" date="2022-06" db="EMBL/GenBank/DDBJ databases">
        <authorList>
            <person name="Dietemann V."/>
            <person name="Ory F."/>
            <person name="Dainat B."/>
            <person name="Oberhansli S."/>
        </authorList>
    </citation>
    <scope>NUCLEOTIDE SEQUENCE</scope>
    <source>
        <strain evidence="1">Ena-SAMPLE-TAB-26-04-2022-14:26:32:270-5432</strain>
    </source>
</reference>
<accession>A0ABM9GAG4</accession>
<dbReference type="EMBL" id="CALYLO010000014">
    <property type="protein sequence ID" value="CAH8249041.1"/>
    <property type="molecule type" value="Genomic_DNA"/>
</dbReference>
<comment type="caution">
    <text evidence="1">The sequence shown here is derived from an EMBL/GenBank/DDBJ whole genome shotgun (WGS) entry which is preliminary data.</text>
</comment>
<dbReference type="Proteomes" id="UP001154322">
    <property type="component" value="Unassembled WGS sequence"/>
</dbReference>
<evidence type="ECO:0000313" key="1">
    <source>
        <dbReference type="EMBL" id="CAH8249041.1"/>
    </source>
</evidence>
<evidence type="ECO:0000313" key="2">
    <source>
        <dbReference type="Proteomes" id="UP001154322"/>
    </source>
</evidence>
<gene>
    <name evidence="1" type="ORF">WJ0W_006228</name>
</gene>
<name>A0ABM9GAG4_9BACL</name>
<protein>
    <submittedName>
        <fullName evidence="1">Uncharacterized protein</fullName>
    </submittedName>
</protein>
<keyword evidence="2" id="KW-1185">Reference proteome</keyword>
<sequence length="80" mass="8969">MAIKYNLIDEQTGETLVNNSKGIVNFLTKLDGTAEDIASKTREQLPQWLLDNTDIKNTKVAQNIAKVIAWAIRAADWLLL</sequence>